<organism evidence="8 9">
    <name type="scientific">Aegilops tauschii subsp. strangulata</name>
    <name type="common">Goatgrass</name>
    <dbReference type="NCBI Taxonomy" id="200361"/>
    <lineage>
        <taxon>Eukaryota</taxon>
        <taxon>Viridiplantae</taxon>
        <taxon>Streptophyta</taxon>
        <taxon>Embryophyta</taxon>
        <taxon>Tracheophyta</taxon>
        <taxon>Spermatophyta</taxon>
        <taxon>Magnoliopsida</taxon>
        <taxon>Liliopsida</taxon>
        <taxon>Poales</taxon>
        <taxon>Poaceae</taxon>
        <taxon>BOP clade</taxon>
        <taxon>Pooideae</taxon>
        <taxon>Triticodae</taxon>
        <taxon>Triticeae</taxon>
        <taxon>Triticinae</taxon>
        <taxon>Aegilops</taxon>
    </lineage>
</organism>
<comment type="subcellular location">
    <subcellularLocation>
        <location evidence="1">Mitochondrion</location>
    </subcellularLocation>
</comment>
<comment type="function">
    <text evidence="7">Mitochondrial ribosome (mitoribosome) assembly factor. Binds at the interface of the head and body domains of the mitochondrial small ribosomal subunit (mt-SSU), occluding the mRNA channel and preventing compaction of the head domain towards the body. Probable inactive methyltransferase: retains the characteristic folding and ability to bind S-adenosyl-L-methionine, but it probably lost its methyltransferase activity.</text>
</comment>
<dbReference type="Proteomes" id="UP000015105">
    <property type="component" value="Chromosome 1D"/>
</dbReference>
<dbReference type="GO" id="GO:0006412">
    <property type="term" value="P:translation"/>
    <property type="evidence" value="ECO:0007669"/>
    <property type="project" value="InterPro"/>
</dbReference>
<evidence type="ECO:0000256" key="4">
    <source>
        <dbReference type="ARBA" id="ARBA00023004"/>
    </source>
</evidence>
<dbReference type="GO" id="GO:0005763">
    <property type="term" value="C:mitochondrial small ribosomal subunit"/>
    <property type="evidence" value="ECO:0007669"/>
    <property type="project" value="TreeGrafter"/>
</dbReference>
<evidence type="ECO:0000313" key="8">
    <source>
        <dbReference type="EnsemblPlants" id="AET1Gv20476400.3"/>
    </source>
</evidence>
<evidence type="ECO:0000256" key="1">
    <source>
        <dbReference type="ARBA" id="ARBA00004173"/>
    </source>
</evidence>
<evidence type="ECO:0000256" key="6">
    <source>
        <dbReference type="ARBA" id="ARBA00023128"/>
    </source>
</evidence>
<keyword evidence="4" id="KW-0408">Iron</keyword>
<reference evidence="9" key="2">
    <citation type="journal article" date="2017" name="Nat. Plants">
        <title>The Aegilops tauschii genome reveals multiple impacts of transposons.</title>
        <authorList>
            <person name="Zhao G."/>
            <person name="Zou C."/>
            <person name="Li K."/>
            <person name="Wang K."/>
            <person name="Li T."/>
            <person name="Gao L."/>
            <person name="Zhang X."/>
            <person name="Wang H."/>
            <person name="Yang Z."/>
            <person name="Liu X."/>
            <person name="Jiang W."/>
            <person name="Mao L."/>
            <person name="Kong X."/>
            <person name="Jiao Y."/>
            <person name="Jia J."/>
        </authorList>
    </citation>
    <scope>NUCLEOTIDE SEQUENCE [LARGE SCALE GENOMIC DNA]</scope>
    <source>
        <strain evidence="9">cv. AL8/78</strain>
    </source>
</reference>
<dbReference type="AlphaFoldDB" id="A0A452YN77"/>
<reference evidence="8" key="5">
    <citation type="journal article" date="2021" name="G3 (Bethesda)">
        <title>Aegilops tauschii genome assembly Aet v5.0 features greater sequence contiguity and improved annotation.</title>
        <authorList>
            <person name="Wang L."/>
            <person name="Zhu T."/>
            <person name="Rodriguez J.C."/>
            <person name="Deal K.R."/>
            <person name="Dubcovsky J."/>
            <person name="McGuire P.E."/>
            <person name="Lux T."/>
            <person name="Spannagl M."/>
            <person name="Mayer K.F.X."/>
            <person name="Baldrich P."/>
            <person name="Meyers B.C."/>
            <person name="Huo N."/>
            <person name="Gu Y.Q."/>
            <person name="Zhou H."/>
            <person name="Devos K.M."/>
            <person name="Bennetzen J.L."/>
            <person name="Unver T."/>
            <person name="Budak H."/>
            <person name="Gulick P.J."/>
            <person name="Galiba G."/>
            <person name="Kalapos B."/>
            <person name="Nelson D.R."/>
            <person name="Li P."/>
            <person name="You F.M."/>
            <person name="Luo M.C."/>
            <person name="Dvorak J."/>
        </authorList>
    </citation>
    <scope>NUCLEOTIDE SEQUENCE [LARGE SCALE GENOMIC DNA]</scope>
    <source>
        <strain evidence="8">cv. AL8/78</strain>
    </source>
</reference>
<dbReference type="GO" id="GO:0051536">
    <property type="term" value="F:iron-sulfur cluster binding"/>
    <property type="evidence" value="ECO:0007669"/>
    <property type="project" value="UniProtKB-KW"/>
</dbReference>
<protein>
    <submittedName>
        <fullName evidence="8">Uncharacterized protein</fullName>
    </submittedName>
</protein>
<keyword evidence="3" id="KW-0809">Transit peptide</keyword>
<dbReference type="PANTHER" id="PTHR13184">
    <property type="entry name" value="37S RIBOSOMAL PROTEIN S22"/>
    <property type="match status" value="1"/>
</dbReference>
<dbReference type="InterPro" id="IPR052571">
    <property type="entry name" value="Mt_RNA_Methyltransferase"/>
</dbReference>
<keyword evidence="6" id="KW-0496">Mitochondrion</keyword>
<keyword evidence="5" id="KW-0411">Iron-sulfur</keyword>
<dbReference type="GO" id="GO:0008168">
    <property type="term" value="F:methyltransferase activity"/>
    <property type="evidence" value="ECO:0007669"/>
    <property type="project" value="InterPro"/>
</dbReference>
<dbReference type="EnsemblPlants" id="AET1Gv20476400.3">
    <property type="protein sequence ID" value="AET1Gv20476400.3"/>
    <property type="gene ID" value="AET1Gv20476400"/>
</dbReference>
<dbReference type="GO" id="GO:0003735">
    <property type="term" value="F:structural constituent of ribosome"/>
    <property type="evidence" value="ECO:0007669"/>
    <property type="project" value="TreeGrafter"/>
</dbReference>
<evidence type="ECO:0000256" key="3">
    <source>
        <dbReference type="ARBA" id="ARBA00022946"/>
    </source>
</evidence>
<dbReference type="Gramene" id="AET1Gv20476400.3">
    <property type="protein sequence ID" value="AET1Gv20476400.3"/>
    <property type="gene ID" value="AET1Gv20476400"/>
</dbReference>
<name>A0A452YN77_AEGTS</name>
<evidence type="ECO:0000256" key="2">
    <source>
        <dbReference type="ARBA" id="ARBA00022723"/>
    </source>
</evidence>
<reference evidence="8" key="3">
    <citation type="journal article" date="2017" name="Nature">
        <title>Genome sequence of the progenitor of the wheat D genome Aegilops tauschii.</title>
        <authorList>
            <person name="Luo M.C."/>
            <person name="Gu Y.Q."/>
            <person name="Puiu D."/>
            <person name="Wang H."/>
            <person name="Twardziok S.O."/>
            <person name="Deal K.R."/>
            <person name="Huo N."/>
            <person name="Zhu T."/>
            <person name="Wang L."/>
            <person name="Wang Y."/>
            <person name="McGuire P.E."/>
            <person name="Liu S."/>
            <person name="Long H."/>
            <person name="Ramasamy R.K."/>
            <person name="Rodriguez J.C."/>
            <person name="Van S.L."/>
            <person name="Yuan L."/>
            <person name="Wang Z."/>
            <person name="Xia Z."/>
            <person name="Xiao L."/>
            <person name="Anderson O.D."/>
            <person name="Ouyang S."/>
            <person name="Liang Y."/>
            <person name="Zimin A.V."/>
            <person name="Pertea G."/>
            <person name="Qi P."/>
            <person name="Bennetzen J.L."/>
            <person name="Dai X."/>
            <person name="Dawson M.W."/>
            <person name="Muller H.G."/>
            <person name="Kugler K."/>
            <person name="Rivarola-Duarte L."/>
            <person name="Spannagl M."/>
            <person name="Mayer K.F.X."/>
            <person name="Lu F.H."/>
            <person name="Bevan M.W."/>
            <person name="Leroy P."/>
            <person name="Li P."/>
            <person name="You F.M."/>
            <person name="Sun Q."/>
            <person name="Liu Z."/>
            <person name="Lyons E."/>
            <person name="Wicker T."/>
            <person name="Salzberg S.L."/>
            <person name="Devos K.M."/>
            <person name="Dvorak J."/>
        </authorList>
    </citation>
    <scope>NUCLEOTIDE SEQUENCE [LARGE SCALE GENOMIC DNA]</scope>
    <source>
        <strain evidence="8">cv. AL8/78</strain>
    </source>
</reference>
<dbReference type="InterPro" id="IPR015324">
    <property type="entry name" value="Ribosomal_Rsm22-like"/>
</dbReference>
<evidence type="ECO:0000256" key="7">
    <source>
        <dbReference type="ARBA" id="ARBA00045681"/>
    </source>
</evidence>
<evidence type="ECO:0000256" key="5">
    <source>
        <dbReference type="ARBA" id="ARBA00023014"/>
    </source>
</evidence>
<dbReference type="PANTHER" id="PTHR13184:SF5">
    <property type="entry name" value="METHYLTRANSFERASE-LIKE PROTEIN 17, MITOCHONDRIAL"/>
    <property type="match status" value="1"/>
</dbReference>
<evidence type="ECO:0000313" key="9">
    <source>
        <dbReference type="Proteomes" id="UP000015105"/>
    </source>
</evidence>
<reference evidence="8" key="4">
    <citation type="submission" date="2019-03" db="UniProtKB">
        <authorList>
            <consortium name="EnsemblPlants"/>
        </authorList>
    </citation>
    <scope>IDENTIFICATION</scope>
</reference>
<proteinExistence type="predicted"/>
<dbReference type="Pfam" id="PF09243">
    <property type="entry name" value="Rsm22"/>
    <property type="match status" value="1"/>
</dbReference>
<accession>A0A452YN77</accession>
<keyword evidence="2" id="KW-0479">Metal-binding</keyword>
<reference evidence="9" key="1">
    <citation type="journal article" date="2014" name="Science">
        <title>Ancient hybridizations among the ancestral genomes of bread wheat.</title>
        <authorList>
            <consortium name="International Wheat Genome Sequencing Consortium,"/>
            <person name="Marcussen T."/>
            <person name="Sandve S.R."/>
            <person name="Heier L."/>
            <person name="Spannagl M."/>
            <person name="Pfeifer M."/>
            <person name="Jakobsen K.S."/>
            <person name="Wulff B.B."/>
            <person name="Steuernagel B."/>
            <person name="Mayer K.F."/>
            <person name="Olsen O.A."/>
        </authorList>
    </citation>
    <scope>NUCLEOTIDE SEQUENCE [LARGE SCALE GENOMIC DNA]</scope>
    <source>
        <strain evidence="9">cv. AL8/78</strain>
    </source>
</reference>
<sequence length="381" mass="42364">LFPSAAAHPSWFPRTPSTPRCCRRLLSPLQRRTGPRAARRPRSAASSTPSLPALFLHASWIPTPRRGYGEVAASRCCDVAVVLLRWCCDVAVVLQRHLGCDDGSTAATFAATATQALWRCYEPRCWAASRLLRRLNYCDLCCNGGSGCSDDAASWCCDGAVVPAGAAAAAQCCKSAGVAMCAMVMVALGRQGRRPCCVDFHQRQRRPDRTVQERSKGVPLRGFEDEKFCYVALRRGKRPEEAWPLDGMKFDTLKERHAKRNPEDLIIDYDDQFPSEEDEEAPDGDEDSLVPYASDTQELSLFHESGEEEEEEPIRADLGGGWGRIIYSPIRRGRQVQMDVCRATKRDASEGAFERVVVTQSKNPALHLQARKSLWGDLWPF</sequence>
<keyword evidence="9" id="KW-1185">Reference proteome</keyword>
<dbReference type="GO" id="GO:0046872">
    <property type="term" value="F:metal ion binding"/>
    <property type="evidence" value="ECO:0007669"/>
    <property type="project" value="UniProtKB-KW"/>
</dbReference>